<name>A0A343JDB7_9CLOT</name>
<dbReference type="Proteomes" id="UP000264883">
    <property type="component" value="Chromosome"/>
</dbReference>
<dbReference type="AlphaFoldDB" id="A0A343JDB7"/>
<dbReference type="RefSeq" id="WP_119865659.1">
    <property type="nucleotide sequence ID" value="NZ_CP016786.1"/>
</dbReference>
<sequence length="59" mass="7221">MELNLVRRFDLVVKSNLFLFFAYKANKFKELINNDYFRRITIDKKISKKFMMLLTININ</sequence>
<evidence type="ECO:0000313" key="1">
    <source>
        <dbReference type="EMBL" id="ASW43525.1"/>
    </source>
</evidence>
<organism evidence="1 2">
    <name type="scientific">Clostridium isatidis</name>
    <dbReference type="NCBI Taxonomy" id="182773"/>
    <lineage>
        <taxon>Bacteria</taxon>
        <taxon>Bacillati</taxon>
        <taxon>Bacillota</taxon>
        <taxon>Clostridia</taxon>
        <taxon>Eubacteriales</taxon>
        <taxon>Clostridiaceae</taxon>
        <taxon>Clostridium</taxon>
    </lineage>
</organism>
<reference evidence="1 2" key="1">
    <citation type="submission" date="2016-08" db="EMBL/GenBank/DDBJ databases">
        <title>Complete Genome Sequence Of The Indigo Reducing Clostridium isatidis DSM15098.</title>
        <authorList>
            <person name="Little G.T."/>
            <person name="Minton N.P."/>
        </authorList>
    </citation>
    <scope>NUCLEOTIDE SEQUENCE [LARGE SCALE GENOMIC DNA]</scope>
    <source>
        <strain evidence="1 2">DSM 15098</strain>
    </source>
</reference>
<dbReference type="EMBL" id="CP016786">
    <property type="protein sequence ID" value="ASW43525.1"/>
    <property type="molecule type" value="Genomic_DNA"/>
</dbReference>
<keyword evidence="2" id="KW-1185">Reference proteome</keyword>
<accession>A0A343JDB7</accession>
<dbReference type="KEGG" id="cia:BEN51_08530"/>
<proteinExistence type="predicted"/>
<gene>
    <name evidence="1" type="ORF">BEN51_08530</name>
</gene>
<evidence type="ECO:0000313" key="2">
    <source>
        <dbReference type="Proteomes" id="UP000264883"/>
    </source>
</evidence>
<protein>
    <submittedName>
        <fullName evidence="1">Uncharacterized protein</fullName>
    </submittedName>
</protein>